<dbReference type="InterPro" id="IPR017182">
    <property type="entry name" value="METTL16/PsiM"/>
</dbReference>
<dbReference type="GO" id="GO:0070475">
    <property type="term" value="P:rRNA base methylation"/>
    <property type="evidence" value="ECO:0007669"/>
    <property type="project" value="TreeGrafter"/>
</dbReference>
<keyword evidence="3 5" id="KW-0808">Transferase</keyword>
<name>A0A9P4MDD0_9PEZI</name>
<dbReference type="Gene3D" id="3.40.50.150">
    <property type="entry name" value="Vaccinia Virus protein VP39"/>
    <property type="match status" value="1"/>
</dbReference>
<sequence>MPPNYDDEIDFAALALQDPDFAKVLSSTGKLDFHDAKAVQQLTKSLLKRDFGLQIELPDDRLCPPVPVRYNYVRWIESLIDTTGPSYMDKYDPERSIIGIDIGTGASAIYPLLFCASRPSYRLGATDIDLPSLTSAAKNISLNDLSSRIRLLETTSADPLIPLDGLSIEHADFTICNPPFYSSVEEMQAAFTGEGKSKPPSAVCTGSENEMVTEGGDVGFVLRMVEESKQLKEKVQWYSSMLGKLESLRAVVAKLKEIEVSNWAVCCLRAGAKTRRWAVAWSWGDSRPRNDVARGESLGKEFLPAATELTIPISAKNVDEIVEKLNKMMESLDLRWLWKVSLKAGLAIARENVWSRAARRKQQRQDADRGENAKHTKDGDDSDSDEDEKVALAVKITAEKEAIQLRWLRGSDYVLFESFAGMLKRTVRETGG</sequence>
<evidence type="ECO:0000256" key="1">
    <source>
        <dbReference type="ARBA" id="ARBA00005878"/>
    </source>
</evidence>
<dbReference type="EMBL" id="ML978123">
    <property type="protein sequence ID" value="KAF2101529.1"/>
    <property type="molecule type" value="Genomic_DNA"/>
</dbReference>
<comment type="caution">
    <text evidence="8">The sequence shown here is derived from an EMBL/GenBank/DDBJ whole genome shotgun (WGS) entry which is preliminary data.</text>
</comment>
<dbReference type="PIRSF" id="PIRSF037350">
    <property type="entry name" value="Mtase_ZK1128_prd"/>
    <property type="match status" value="1"/>
</dbReference>
<dbReference type="InterPro" id="IPR029063">
    <property type="entry name" value="SAM-dependent_MTases_sf"/>
</dbReference>
<dbReference type="InterPro" id="IPR010286">
    <property type="entry name" value="METTL16/RlmF"/>
</dbReference>
<evidence type="ECO:0000256" key="4">
    <source>
        <dbReference type="ARBA" id="ARBA00022691"/>
    </source>
</evidence>
<feature type="binding site" evidence="6">
    <location>
        <position position="177"/>
    </location>
    <ligand>
        <name>S-adenosyl-L-methionine</name>
        <dbReference type="ChEBI" id="CHEBI:59789"/>
    </ligand>
</feature>
<proteinExistence type="inferred from homology"/>
<feature type="binding site" evidence="6">
    <location>
        <position position="69"/>
    </location>
    <ligand>
        <name>S-adenosyl-L-methionine</name>
        <dbReference type="ChEBI" id="CHEBI:59789"/>
    </ligand>
</feature>
<protein>
    <recommendedName>
        <fullName evidence="5">U6 small nuclear RNA (adenine-(43)-N(6))-methyltransferase</fullName>
        <ecNumber evidence="5">2.1.1.-</ecNumber>
    </recommendedName>
</protein>
<dbReference type="CDD" id="cd02440">
    <property type="entry name" value="AdoMet_MTases"/>
    <property type="match status" value="1"/>
</dbReference>
<evidence type="ECO:0000256" key="7">
    <source>
        <dbReference type="SAM" id="MobiDB-lite"/>
    </source>
</evidence>
<evidence type="ECO:0000256" key="5">
    <source>
        <dbReference type="PIRNR" id="PIRNR037350"/>
    </source>
</evidence>
<dbReference type="SUPFAM" id="SSF53335">
    <property type="entry name" value="S-adenosyl-L-methionine-dependent methyltransferases"/>
    <property type="match status" value="1"/>
</dbReference>
<gene>
    <name evidence="8" type="ORF">NA57DRAFT_33934</name>
</gene>
<evidence type="ECO:0000256" key="3">
    <source>
        <dbReference type="ARBA" id="ARBA00022679"/>
    </source>
</evidence>
<comment type="similarity">
    <text evidence="1 5">Belongs to the methyltransferase superfamily. METTL16/RlmF family.</text>
</comment>
<evidence type="ECO:0000313" key="9">
    <source>
        <dbReference type="Proteomes" id="UP000799772"/>
    </source>
</evidence>
<accession>A0A9P4MDD0</accession>
<feature type="binding site" evidence="6">
    <location>
        <position position="127"/>
    </location>
    <ligand>
        <name>S-adenosyl-L-methionine</name>
        <dbReference type="ChEBI" id="CHEBI:59789"/>
    </ligand>
</feature>
<evidence type="ECO:0000256" key="6">
    <source>
        <dbReference type="PIRSR" id="PIRSR037350-1"/>
    </source>
</evidence>
<dbReference type="PANTHER" id="PTHR13393">
    <property type="entry name" value="SAM-DEPENDENT METHYLTRANSFERASE"/>
    <property type="match status" value="1"/>
</dbReference>
<dbReference type="GO" id="GO:0008168">
    <property type="term" value="F:methyltransferase activity"/>
    <property type="evidence" value="ECO:0007669"/>
    <property type="project" value="UniProtKB-UniRule"/>
</dbReference>
<keyword evidence="9" id="KW-1185">Reference proteome</keyword>
<keyword evidence="4 6" id="KW-0949">S-adenosyl-L-methionine</keyword>
<evidence type="ECO:0000256" key="2">
    <source>
        <dbReference type="ARBA" id="ARBA00022603"/>
    </source>
</evidence>
<dbReference type="OrthoDB" id="514248at2759"/>
<feature type="region of interest" description="Disordered" evidence="7">
    <location>
        <begin position="359"/>
        <end position="386"/>
    </location>
</feature>
<reference evidence="8" key="1">
    <citation type="journal article" date="2020" name="Stud. Mycol.">
        <title>101 Dothideomycetes genomes: a test case for predicting lifestyles and emergence of pathogens.</title>
        <authorList>
            <person name="Haridas S."/>
            <person name="Albert R."/>
            <person name="Binder M."/>
            <person name="Bloem J."/>
            <person name="Labutti K."/>
            <person name="Salamov A."/>
            <person name="Andreopoulos B."/>
            <person name="Baker S."/>
            <person name="Barry K."/>
            <person name="Bills G."/>
            <person name="Bluhm B."/>
            <person name="Cannon C."/>
            <person name="Castanera R."/>
            <person name="Culley D."/>
            <person name="Daum C."/>
            <person name="Ezra D."/>
            <person name="Gonzalez J."/>
            <person name="Henrissat B."/>
            <person name="Kuo A."/>
            <person name="Liang C."/>
            <person name="Lipzen A."/>
            <person name="Lutzoni F."/>
            <person name="Magnuson J."/>
            <person name="Mondo S."/>
            <person name="Nolan M."/>
            <person name="Ohm R."/>
            <person name="Pangilinan J."/>
            <person name="Park H.-J."/>
            <person name="Ramirez L."/>
            <person name="Alfaro M."/>
            <person name="Sun H."/>
            <person name="Tritt A."/>
            <person name="Yoshinaga Y."/>
            <person name="Zwiers L.-H."/>
            <person name="Turgeon B."/>
            <person name="Goodwin S."/>
            <person name="Spatafora J."/>
            <person name="Crous P."/>
            <person name="Grigoriev I."/>
        </authorList>
    </citation>
    <scope>NUCLEOTIDE SEQUENCE</scope>
    <source>
        <strain evidence="8">CBS 133067</strain>
    </source>
</reference>
<evidence type="ECO:0000313" key="8">
    <source>
        <dbReference type="EMBL" id="KAF2101529.1"/>
    </source>
</evidence>
<dbReference type="Pfam" id="PF05971">
    <property type="entry name" value="Methyltransf_10"/>
    <property type="match status" value="1"/>
</dbReference>
<dbReference type="AlphaFoldDB" id="A0A9P4MDD0"/>
<dbReference type="EC" id="2.1.1.-" evidence="5"/>
<feature type="compositionally biased region" description="Basic and acidic residues" evidence="7">
    <location>
        <begin position="363"/>
        <end position="379"/>
    </location>
</feature>
<dbReference type="PANTHER" id="PTHR13393:SF0">
    <property type="entry name" value="RNA N6-ADENOSINE-METHYLTRANSFERASE METTL16"/>
    <property type="match status" value="1"/>
</dbReference>
<dbReference type="GO" id="GO:0005634">
    <property type="term" value="C:nucleus"/>
    <property type="evidence" value="ECO:0007669"/>
    <property type="project" value="TreeGrafter"/>
</dbReference>
<dbReference type="Proteomes" id="UP000799772">
    <property type="component" value="Unassembled WGS sequence"/>
</dbReference>
<keyword evidence="2 5" id="KW-0489">Methyltransferase</keyword>
<feature type="binding site" evidence="6">
    <location>
        <position position="103"/>
    </location>
    <ligand>
        <name>S-adenosyl-L-methionine</name>
        <dbReference type="ChEBI" id="CHEBI:59789"/>
    </ligand>
</feature>
<organism evidence="8 9">
    <name type="scientific">Rhizodiscina lignyota</name>
    <dbReference type="NCBI Taxonomy" id="1504668"/>
    <lineage>
        <taxon>Eukaryota</taxon>
        <taxon>Fungi</taxon>
        <taxon>Dikarya</taxon>
        <taxon>Ascomycota</taxon>
        <taxon>Pezizomycotina</taxon>
        <taxon>Dothideomycetes</taxon>
        <taxon>Pleosporomycetidae</taxon>
        <taxon>Aulographales</taxon>
        <taxon>Rhizodiscinaceae</taxon>
        <taxon>Rhizodiscina</taxon>
    </lineage>
</organism>